<dbReference type="InterPro" id="IPR009057">
    <property type="entry name" value="Homeodomain-like_sf"/>
</dbReference>
<feature type="compositionally biased region" description="Acidic residues" evidence="1">
    <location>
        <begin position="591"/>
        <end position="601"/>
    </location>
</feature>
<dbReference type="PANTHER" id="PTHR28079:SF1">
    <property type="entry name" value="RNA POLYMERASE I-SPECIFIC TRANSCRIPTION INITIATION FACTOR RRN5"/>
    <property type="match status" value="1"/>
</dbReference>
<feature type="compositionally biased region" description="Basic and acidic residues" evidence="1">
    <location>
        <begin position="510"/>
        <end position="529"/>
    </location>
</feature>
<dbReference type="PANTHER" id="PTHR28079">
    <property type="entry name" value="RNA POLYMERASE I-SPECIFIC TRANSCRIPTION INITIATION FACTOR RRN5"/>
    <property type="match status" value="1"/>
</dbReference>
<reference evidence="2" key="2">
    <citation type="submission" date="2023-01" db="EMBL/GenBank/DDBJ databases">
        <authorList>
            <person name="Petersen C."/>
        </authorList>
    </citation>
    <scope>NUCLEOTIDE SEQUENCE</scope>
    <source>
        <strain evidence="2">IBT 15450</strain>
    </source>
</reference>
<protein>
    <recommendedName>
        <fullName evidence="4">Myb-like domain-containing protein</fullName>
    </recommendedName>
</protein>
<dbReference type="GO" id="GO:0000500">
    <property type="term" value="C:RNA polymerase I upstream activating factor complex"/>
    <property type="evidence" value="ECO:0007669"/>
    <property type="project" value="InterPro"/>
</dbReference>
<dbReference type="InterPro" id="IPR039601">
    <property type="entry name" value="Rrn5"/>
</dbReference>
<dbReference type="GO" id="GO:0042790">
    <property type="term" value="P:nucleolar large rRNA transcription by RNA polymerase I"/>
    <property type="evidence" value="ECO:0007669"/>
    <property type="project" value="InterPro"/>
</dbReference>
<organism evidence="2 3">
    <name type="scientific">Penicillium canescens</name>
    <dbReference type="NCBI Taxonomy" id="5083"/>
    <lineage>
        <taxon>Eukaryota</taxon>
        <taxon>Fungi</taxon>
        <taxon>Dikarya</taxon>
        <taxon>Ascomycota</taxon>
        <taxon>Pezizomycotina</taxon>
        <taxon>Eurotiomycetes</taxon>
        <taxon>Eurotiomycetidae</taxon>
        <taxon>Eurotiales</taxon>
        <taxon>Aspergillaceae</taxon>
        <taxon>Penicillium</taxon>
    </lineage>
</organism>
<evidence type="ECO:0000313" key="2">
    <source>
        <dbReference type="EMBL" id="KAJ6035037.1"/>
    </source>
</evidence>
<gene>
    <name evidence="2" type="ORF">N7460_009212</name>
</gene>
<name>A0AAD6I771_PENCN</name>
<feature type="compositionally biased region" description="Basic and acidic residues" evidence="1">
    <location>
        <begin position="481"/>
        <end position="490"/>
    </location>
</feature>
<feature type="region of interest" description="Disordered" evidence="1">
    <location>
        <begin position="1"/>
        <end position="52"/>
    </location>
</feature>
<feature type="region of interest" description="Disordered" evidence="1">
    <location>
        <begin position="502"/>
        <end position="529"/>
    </location>
</feature>
<dbReference type="GO" id="GO:0000182">
    <property type="term" value="F:rDNA binding"/>
    <property type="evidence" value="ECO:0007669"/>
    <property type="project" value="TreeGrafter"/>
</dbReference>
<dbReference type="Proteomes" id="UP001219568">
    <property type="component" value="Unassembled WGS sequence"/>
</dbReference>
<dbReference type="EMBL" id="JAQJZL010000010">
    <property type="protein sequence ID" value="KAJ6035037.1"/>
    <property type="molecule type" value="Genomic_DNA"/>
</dbReference>
<keyword evidence="3" id="KW-1185">Reference proteome</keyword>
<evidence type="ECO:0000256" key="1">
    <source>
        <dbReference type="SAM" id="MobiDB-lite"/>
    </source>
</evidence>
<feature type="region of interest" description="Disordered" evidence="1">
    <location>
        <begin position="403"/>
        <end position="490"/>
    </location>
</feature>
<sequence length="635" mass="72037">MSDTSYEPDDAESESDFEPRASNRRSPTPKQTINEIVQHENNEPSSDDVTDEVERGLGEVLGSRAPLIRASLTLLGPYNKLLTEIENDYDYASTREDEEVYEVSQHGSVVWTSTEKEVFFNGLDRKGKGGIKELAAAIGTKSELEVMEYIRLLHQKMEAHNLSDRHARAAIMGEFPSAAQISQESTGLLDEYADVMVLKETLTETAAGKSQHGDNWIITESRARDLVEDEEGSTARGDLRLAADLLDLPDWIRMSRNLLMNYGGSRIEDNWWNLSTSPTNVTARHQMPSMTAGSVIDFYALTVSITRRLVQSSLFFAMSRLRTMSRRGRDRANAVRTQDVRAAIEVLNMKHKSPSFVEIARQNQLVISDSRHRRGWVPKTFSYEEAERILTEDKDYFKPWRDERALENSENGEGGDGADRNSEDEDDSGEDDYEDDNMEDDDQEDINPDPLPTQESQELPHPSSPTSHPDELAMDPEEEHAEMVDASHDRREEAHILRLIEQPIPSHLVEPIKAEDAEDEASKQLPERRAREEIVDWRARTLYRSDWEEYGYDFPDLEAEVEMHPRKRARFNEPSSPSQGSIIIDESSSAADDDDDGEESAGEQTGPAGGESWLDYYRTQYGQPLDQKFDQKPAE</sequence>
<evidence type="ECO:0008006" key="4">
    <source>
        <dbReference type="Google" id="ProtNLM"/>
    </source>
</evidence>
<feature type="region of interest" description="Disordered" evidence="1">
    <location>
        <begin position="565"/>
        <end position="635"/>
    </location>
</feature>
<dbReference type="Gene3D" id="1.10.10.60">
    <property type="entry name" value="Homeodomain-like"/>
    <property type="match status" value="1"/>
</dbReference>
<dbReference type="GO" id="GO:0001181">
    <property type="term" value="F:RNA polymerase I general transcription initiation factor activity"/>
    <property type="evidence" value="ECO:0007669"/>
    <property type="project" value="TreeGrafter"/>
</dbReference>
<feature type="compositionally biased region" description="Acidic residues" evidence="1">
    <location>
        <begin position="422"/>
        <end position="447"/>
    </location>
</feature>
<reference evidence="2" key="1">
    <citation type="journal article" date="2023" name="IMA Fungus">
        <title>Comparative genomic study of the Penicillium genus elucidates a diverse pangenome and 15 lateral gene transfer events.</title>
        <authorList>
            <person name="Petersen C."/>
            <person name="Sorensen T."/>
            <person name="Nielsen M.R."/>
            <person name="Sondergaard T.E."/>
            <person name="Sorensen J.L."/>
            <person name="Fitzpatrick D.A."/>
            <person name="Frisvad J.C."/>
            <person name="Nielsen K.L."/>
        </authorList>
    </citation>
    <scope>NUCLEOTIDE SEQUENCE</scope>
    <source>
        <strain evidence="2">IBT 15450</strain>
    </source>
</reference>
<accession>A0AAD6I771</accession>
<comment type="caution">
    <text evidence="2">The sequence shown here is derived from an EMBL/GenBank/DDBJ whole genome shotgun (WGS) entry which is preliminary data.</text>
</comment>
<dbReference type="GO" id="GO:0006361">
    <property type="term" value="P:transcription initiation at RNA polymerase I promoter"/>
    <property type="evidence" value="ECO:0007669"/>
    <property type="project" value="TreeGrafter"/>
</dbReference>
<dbReference type="SUPFAM" id="SSF46689">
    <property type="entry name" value="Homeodomain-like"/>
    <property type="match status" value="1"/>
</dbReference>
<feature type="compositionally biased region" description="Polar residues" evidence="1">
    <location>
        <begin position="24"/>
        <end position="35"/>
    </location>
</feature>
<evidence type="ECO:0000313" key="3">
    <source>
        <dbReference type="Proteomes" id="UP001219568"/>
    </source>
</evidence>
<feature type="compositionally biased region" description="Low complexity" evidence="1">
    <location>
        <begin position="580"/>
        <end position="590"/>
    </location>
</feature>
<proteinExistence type="predicted"/>
<dbReference type="AlphaFoldDB" id="A0AAD6I771"/>
<feature type="compositionally biased region" description="Acidic residues" evidence="1">
    <location>
        <begin position="1"/>
        <end position="16"/>
    </location>
</feature>